<reference evidence="2" key="1">
    <citation type="journal article" date="2021" name="Mol. Plant Microbe Interact.">
        <title>Complete Genome Sequence of the Plant-Pathogenic Fungus Colletotrichum lupini.</title>
        <authorList>
            <person name="Baroncelli R."/>
            <person name="Pensec F."/>
            <person name="Da Lio D."/>
            <person name="Boufleur T."/>
            <person name="Vicente I."/>
            <person name="Sarrocco S."/>
            <person name="Picot A."/>
            <person name="Baraldi E."/>
            <person name="Sukno S."/>
            <person name="Thon M."/>
            <person name="Le Floch G."/>
        </authorList>
    </citation>
    <scope>NUCLEOTIDE SEQUENCE</scope>
    <source>
        <strain evidence="2">IMI 504893</strain>
    </source>
</reference>
<dbReference type="KEGG" id="clup:CLUP02_08592"/>
<dbReference type="AlphaFoldDB" id="A0A9Q8ST36"/>
<feature type="compositionally biased region" description="Polar residues" evidence="1">
    <location>
        <begin position="140"/>
        <end position="151"/>
    </location>
</feature>
<feature type="compositionally biased region" description="Polar residues" evidence="1">
    <location>
        <begin position="345"/>
        <end position="354"/>
    </location>
</feature>
<feature type="compositionally biased region" description="Polar residues" evidence="1">
    <location>
        <begin position="1"/>
        <end position="18"/>
    </location>
</feature>
<name>A0A9Q8ST36_9PEZI</name>
<feature type="region of interest" description="Disordered" evidence="1">
    <location>
        <begin position="340"/>
        <end position="364"/>
    </location>
</feature>
<dbReference type="GeneID" id="73342588"/>
<gene>
    <name evidence="2" type="ORF">CLUP02_08592</name>
</gene>
<evidence type="ECO:0000313" key="2">
    <source>
        <dbReference type="EMBL" id="UQC83099.1"/>
    </source>
</evidence>
<sequence length="364" mass="40217">MGYQAKASQSQVPFSHLSQHLAKQHRSPLSLRWQPVSDIPKSDTVPSILSFPPPTVAKKAPAASPCSSEKVSPSAWMLGSPLLSPCTPIHKRAETQAARHPIGPTSAKNRPLDASAECRCAGQVAGRAKAVKLVGGEQASAATQRSQSVQEQEPPETMERETTSAQVHFTRFRRYSCILEVNSISPAALVQCLFFPFRPLPHRFPIPRPGILFFRCITSFLSNFDPPSLCDRRIYQQTPDCQQLCVRAESTSSRLAQHPASFRFSPLAPLPPYSLHCADEEDRNKKKRRGRTSQDAPRLSNARYPGHTPPMRTQPSAHSSVDSLSRSCVSAAFLHPLHLHRASPDSASQRTGDSTHYPHHRLHD</sequence>
<evidence type="ECO:0000256" key="1">
    <source>
        <dbReference type="SAM" id="MobiDB-lite"/>
    </source>
</evidence>
<feature type="region of interest" description="Disordered" evidence="1">
    <location>
        <begin position="1"/>
        <end position="30"/>
    </location>
</feature>
<keyword evidence="3" id="KW-1185">Reference proteome</keyword>
<evidence type="ECO:0000313" key="3">
    <source>
        <dbReference type="Proteomes" id="UP000830671"/>
    </source>
</evidence>
<dbReference type="EMBL" id="CP019476">
    <property type="protein sequence ID" value="UQC83099.1"/>
    <property type="molecule type" value="Genomic_DNA"/>
</dbReference>
<accession>A0A9Q8ST36</accession>
<dbReference type="Proteomes" id="UP000830671">
    <property type="component" value="Chromosome 4"/>
</dbReference>
<feature type="region of interest" description="Disordered" evidence="1">
    <location>
        <begin position="139"/>
        <end position="164"/>
    </location>
</feature>
<dbReference type="RefSeq" id="XP_049144721.1">
    <property type="nucleotide sequence ID" value="XM_049287578.1"/>
</dbReference>
<organism evidence="2 3">
    <name type="scientific">Colletotrichum lupini</name>
    <dbReference type="NCBI Taxonomy" id="145971"/>
    <lineage>
        <taxon>Eukaryota</taxon>
        <taxon>Fungi</taxon>
        <taxon>Dikarya</taxon>
        <taxon>Ascomycota</taxon>
        <taxon>Pezizomycotina</taxon>
        <taxon>Sordariomycetes</taxon>
        <taxon>Hypocreomycetidae</taxon>
        <taxon>Glomerellales</taxon>
        <taxon>Glomerellaceae</taxon>
        <taxon>Colletotrichum</taxon>
        <taxon>Colletotrichum acutatum species complex</taxon>
    </lineage>
</organism>
<protein>
    <submittedName>
        <fullName evidence="2">Uncharacterized protein</fullName>
    </submittedName>
</protein>
<proteinExistence type="predicted"/>
<feature type="region of interest" description="Disordered" evidence="1">
    <location>
        <begin position="280"/>
        <end position="322"/>
    </location>
</feature>